<organism evidence="3 4">
    <name type="scientific">Pisolithus microcarpus 441</name>
    <dbReference type="NCBI Taxonomy" id="765257"/>
    <lineage>
        <taxon>Eukaryota</taxon>
        <taxon>Fungi</taxon>
        <taxon>Dikarya</taxon>
        <taxon>Basidiomycota</taxon>
        <taxon>Agaricomycotina</taxon>
        <taxon>Agaricomycetes</taxon>
        <taxon>Agaricomycetidae</taxon>
        <taxon>Boletales</taxon>
        <taxon>Sclerodermatineae</taxon>
        <taxon>Pisolithaceae</taxon>
        <taxon>Pisolithus</taxon>
    </lineage>
</organism>
<evidence type="ECO:0000259" key="2">
    <source>
        <dbReference type="Pfam" id="PF20152"/>
    </source>
</evidence>
<feature type="transmembrane region" description="Helical" evidence="1">
    <location>
        <begin position="112"/>
        <end position="139"/>
    </location>
</feature>
<name>A0A0D0A1K7_9AGAM</name>
<feature type="transmembrane region" description="Helical" evidence="1">
    <location>
        <begin position="78"/>
        <end position="100"/>
    </location>
</feature>
<dbReference type="Proteomes" id="UP000054018">
    <property type="component" value="Unassembled WGS sequence"/>
</dbReference>
<feature type="transmembrane region" description="Helical" evidence="1">
    <location>
        <begin position="26"/>
        <end position="48"/>
    </location>
</feature>
<dbReference type="HOGENOM" id="CLU_046025_5_0_1"/>
<dbReference type="AlphaFoldDB" id="A0A0D0A1K7"/>
<proteinExistence type="predicted"/>
<dbReference type="OrthoDB" id="2664626at2759"/>
<keyword evidence="1" id="KW-0472">Membrane</keyword>
<keyword evidence="1" id="KW-0812">Transmembrane</keyword>
<dbReference type="STRING" id="765257.A0A0D0A1K7"/>
<evidence type="ECO:0000256" key="1">
    <source>
        <dbReference type="SAM" id="Phobius"/>
    </source>
</evidence>
<reference evidence="3 4" key="1">
    <citation type="submission" date="2014-04" db="EMBL/GenBank/DDBJ databases">
        <authorList>
            <consortium name="DOE Joint Genome Institute"/>
            <person name="Kuo A."/>
            <person name="Kohler A."/>
            <person name="Costa M.D."/>
            <person name="Nagy L.G."/>
            <person name="Floudas D."/>
            <person name="Copeland A."/>
            <person name="Barry K.W."/>
            <person name="Cichocki N."/>
            <person name="Veneault-Fourrey C."/>
            <person name="LaButti K."/>
            <person name="Lindquist E.A."/>
            <person name="Lipzen A."/>
            <person name="Lundell T."/>
            <person name="Morin E."/>
            <person name="Murat C."/>
            <person name="Sun H."/>
            <person name="Tunlid A."/>
            <person name="Henrissat B."/>
            <person name="Grigoriev I.V."/>
            <person name="Hibbett D.S."/>
            <person name="Martin F."/>
            <person name="Nordberg H.P."/>
            <person name="Cantor M.N."/>
            <person name="Hua S.X."/>
        </authorList>
    </citation>
    <scope>NUCLEOTIDE SEQUENCE [LARGE SCALE GENOMIC DNA]</scope>
    <source>
        <strain evidence="3 4">441</strain>
    </source>
</reference>
<accession>A0A0D0A1K7</accession>
<feature type="domain" description="DUF6534" evidence="2">
    <location>
        <begin position="124"/>
        <end position="211"/>
    </location>
</feature>
<evidence type="ECO:0000313" key="3">
    <source>
        <dbReference type="EMBL" id="KIK28347.1"/>
    </source>
</evidence>
<dbReference type="EMBL" id="KN833693">
    <property type="protein sequence ID" value="KIK28347.1"/>
    <property type="molecule type" value="Genomic_DNA"/>
</dbReference>
<dbReference type="Pfam" id="PF20152">
    <property type="entry name" value="DUF6534"/>
    <property type="match status" value="1"/>
</dbReference>
<keyword evidence="4" id="KW-1185">Reference proteome</keyword>
<sequence>MFRLAFYLLVIQTYIYYMHYSNDTSIVKFLVAAICFLDTLHVAFIVLLSGETEAPTPCNRRTQLLQIINYGVPASVEYIVWSFPASVIPNLLVILIVQLFSDNNTSILTQTWYYSVTPSAAIVVVAEVVITVSLCVLLYDGGSHSSFPRTKRLVNTLITYAVNRCLLSLLVVIGVLTVNVNQLPAWTMGLDFIVGKIYANSLLASLNTREYLWFRGSAVVSNPNLSVIRFANPPAPLGDAGRSKDGGKRFDMRGVALVDTSTKTASGTTTTLETDVEV</sequence>
<evidence type="ECO:0000313" key="4">
    <source>
        <dbReference type="Proteomes" id="UP000054018"/>
    </source>
</evidence>
<keyword evidence="1" id="KW-1133">Transmembrane helix</keyword>
<dbReference type="InterPro" id="IPR045339">
    <property type="entry name" value="DUF6534"/>
</dbReference>
<reference evidence="4" key="2">
    <citation type="submission" date="2015-01" db="EMBL/GenBank/DDBJ databases">
        <title>Evolutionary Origins and Diversification of the Mycorrhizal Mutualists.</title>
        <authorList>
            <consortium name="DOE Joint Genome Institute"/>
            <consortium name="Mycorrhizal Genomics Consortium"/>
            <person name="Kohler A."/>
            <person name="Kuo A."/>
            <person name="Nagy L.G."/>
            <person name="Floudas D."/>
            <person name="Copeland A."/>
            <person name="Barry K.W."/>
            <person name="Cichocki N."/>
            <person name="Veneault-Fourrey C."/>
            <person name="LaButti K."/>
            <person name="Lindquist E.A."/>
            <person name="Lipzen A."/>
            <person name="Lundell T."/>
            <person name="Morin E."/>
            <person name="Murat C."/>
            <person name="Riley R."/>
            <person name="Ohm R."/>
            <person name="Sun H."/>
            <person name="Tunlid A."/>
            <person name="Henrissat B."/>
            <person name="Grigoriev I.V."/>
            <person name="Hibbett D.S."/>
            <person name="Martin F."/>
        </authorList>
    </citation>
    <scope>NUCLEOTIDE SEQUENCE [LARGE SCALE GENOMIC DNA]</scope>
    <source>
        <strain evidence="4">441</strain>
    </source>
</reference>
<gene>
    <name evidence="3" type="ORF">PISMIDRAFT_7794</name>
</gene>
<protein>
    <recommendedName>
        <fullName evidence="2">DUF6534 domain-containing protein</fullName>
    </recommendedName>
</protein>
<feature type="transmembrane region" description="Helical" evidence="1">
    <location>
        <begin position="160"/>
        <end position="180"/>
    </location>
</feature>